<organism evidence="2 3">
    <name type="scientific">Melanomma pulvis-pyrius CBS 109.77</name>
    <dbReference type="NCBI Taxonomy" id="1314802"/>
    <lineage>
        <taxon>Eukaryota</taxon>
        <taxon>Fungi</taxon>
        <taxon>Dikarya</taxon>
        <taxon>Ascomycota</taxon>
        <taxon>Pezizomycotina</taxon>
        <taxon>Dothideomycetes</taxon>
        <taxon>Pleosporomycetidae</taxon>
        <taxon>Pleosporales</taxon>
        <taxon>Melanommataceae</taxon>
        <taxon>Melanomma</taxon>
    </lineage>
</organism>
<feature type="transmembrane region" description="Helical" evidence="1">
    <location>
        <begin position="53"/>
        <end position="75"/>
    </location>
</feature>
<name>A0A6A6XKD5_9PLEO</name>
<dbReference type="Pfam" id="PF14087">
    <property type="entry name" value="DUF4267"/>
    <property type="match status" value="1"/>
</dbReference>
<dbReference type="InterPro" id="IPR025363">
    <property type="entry name" value="DUF4267"/>
</dbReference>
<evidence type="ECO:0000256" key="1">
    <source>
        <dbReference type="SAM" id="Phobius"/>
    </source>
</evidence>
<dbReference type="OrthoDB" id="4157173at2759"/>
<reference evidence="2" key="1">
    <citation type="journal article" date="2020" name="Stud. Mycol.">
        <title>101 Dothideomycetes genomes: a test case for predicting lifestyles and emergence of pathogens.</title>
        <authorList>
            <person name="Haridas S."/>
            <person name="Albert R."/>
            <person name="Binder M."/>
            <person name="Bloem J."/>
            <person name="Labutti K."/>
            <person name="Salamov A."/>
            <person name="Andreopoulos B."/>
            <person name="Baker S."/>
            <person name="Barry K."/>
            <person name="Bills G."/>
            <person name="Bluhm B."/>
            <person name="Cannon C."/>
            <person name="Castanera R."/>
            <person name="Culley D."/>
            <person name="Daum C."/>
            <person name="Ezra D."/>
            <person name="Gonzalez J."/>
            <person name="Henrissat B."/>
            <person name="Kuo A."/>
            <person name="Liang C."/>
            <person name="Lipzen A."/>
            <person name="Lutzoni F."/>
            <person name="Magnuson J."/>
            <person name="Mondo S."/>
            <person name="Nolan M."/>
            <person name="Ohm R."/>
            <person name="Pangilinan J."/>
            <person name="Park H.-J."/>
            <person name="Ramirez L."/>
            <person name="Alfaro M."/>
            <person name="Sun H."/>
            <person name="Tritt A."/>
            <person name="Yoshinaga Y."/>
            <person name="Zwiers L.-H."/>
            <person name="Turgeon B."/>
            <person name="Goodwin S."/>
            <person name="Spatafora J."/>
            <person name="Crous P."/>
            <person name="Grigoriev I."/>
        </authorList>
    </citation>
    <scope>NUCLEOTIDE SEQUENCE</scope>
    <source>
        <strain evidence="2">CBS 109.77</strain>
    </source>
</reference>
<evidence type="ECO:0000313" key="3">
    <source>
        <dbReference type="Proteomes" id="UP000799757"/>
    </source>
</evidence>
<keyword evidence="3" id="KW-1185">Reference proteome</keyword>
<keyword evidence="1" id="KW-1133">Transmembrane helix</keyword>
<dbReference type="Proteomes" id="UP000799757">
    <property type="component" value="Unassembled WGS sequence"/>
</dbReference>
<dbReference type="EMBL" id="MU001819">
    <property type="protein sequence ID" value="KAF2796921.1"/>
    <property type="molecule type" value="Genomic_DNA"/>
</dbReference>
<feature type="transmembrane region" description="Helical" evidence="1">
    <location>
        <begin position="112"/>
        <end position="131"/>
    </location>
</feature>
<proteinExistence type="predicted"/>
<gene>
    <name evidence="2" type="ORF">K505DRAFT_236661</name>
</gene>
<accession>A0A6A6XKD5</accession>
<evidence type="ECO:0000313" key="2">
    <source>
        <dbReference type="EMBL" id="KAF2796921.1"/>
    </source>
</evidence>
<feature type="transmembrane region" description="Helical" evidence="1">
    <location>
        <begin position="87"/>
        <end position="106"/>
    </location>
</feature>
<dbReference type="AlphaFoldDB" id="A0A6A6XKD5"/>
<keyword evidence="1" id="KW-0472">Membrane</keyword>
<feature type="transmembrane region" description="Helical" evidence="1">
    <location>
        <begin position="12"/>
        <end position="33"/>
    </location>
</feature>
<keyword evidence="1" id="KW-0812">Transmembrane</keyword>
<protein>
    <submittedName>
        <fullName evidence="2">Uncharacterized protein</fullName>
    </submittedName>
</protein>
<sequence length="134" mass="14223">MPFPNSLLHRSTWRFLGLSLATTIFSLGTWSLLDPLPPAALLGVASTLPESNIVLSKAMIFLGSRNLCIAASLFWLHYLGRMKEMGVVLCCATVIYVADVCVAVQGRGWDGVVAGLVGSALAATFVGWGLVQGQ</sequence>